<dbReference type="Pfam" id="PF00884">
    <property type="entry name" value="Sulfatase"/>
    <property type="match status" value="1"/>
</dbReference>
<dbReference type="InterPro" id="IPR000917">
    <property type="entry name" value="Sulfatase_N"/>
</dbReference>
<keyword evidence="3" id="KW-1003">Cell membrane</keyword>
<feature type="transmembrane region" description="Helical" evidence="7">
    <location>
        <begin position="18"/>
        <end position="40"/>
    </location>
</feature>
<evidence type="ECO:0000256" key="6">
    <source>
        <dbReference type="ARBA" id="ARBA00023136"/>
    </source>
</evidence>
<name>A0A7M4BQ85_9MICC</name>
<keyword evidence="10" id="KW-1185">Reference proteome</keyword>
<dbReference type="PANTHER" id="PTHR47371">
    <property type="entry name" value="LIPOTEICHOIC ACID SYNTHASE"/>
    <property type="match status" value="1"/>
</dbReference>
<keyword evidence="5 7" id="KW-1133">Transmembrane helix</keyword>
<gene>
    <name evidence="9" type="ORF">GMA10_12860</name>
</gene>
<comment type="caution">
    <text evidence="9">The sequence shown here is derived from an EMBL/GenBank/DDBJ whole genome shotgun (WGS) entry which is preliminary data.</text>
</comment>
<protein>
    <submittedName>
        <fullName evidence="9">Sulfatase-like hydrolase/transferase</fullName>
    </submittedName>
</protein>
<reference evidence="9 10" key="1">
    <citation type="submission" date="2019-12" db="EMBL/GenBank/DDBJ databases">
        <authorList>
            <person name="Li J."/>
            <person name="Shi Y."/>
            <person name="Xu G."/>
            <person name="Xiao D."/>
            <person name="Ran X."/>
        </authorList>
    </citation>
    <scope>NUCLEOTIDE SEQUENCE [LARGE SCALE GENOMIC DNA]</scope>
    <source>
        <strain evidence="9 10">JCM 15915</strain>
    </source>
</reference>
<feature type="transmembrane region" description="Helical" evidence="7">
    <location>
        <begin position="61"/>
        <end position="81"/>
    </location>
</feature>
<feature type="domain" description="Sulfatase N-terminal" evidence="8">
    <location>
        <begin position="203"/>
        <end position="410"/>
    </location>
</feature>
<evidence type="ECO:0000256" key="2">
    <source>
        <dbReference type="ARBA" id="ARBA00004936"/>
    </source>
</evidence>
<dbReference type="CDD" id="cd16015">
    <property type="entry name" value="LTA_synthase"/>
    <property type="match status" value="1"/>
</dbReference>
<sequence length="465" mass="52339">MAMSIKGVELQSGYPREWLGIGLIIVLPLLITLLIVLAHWARNRRKRLGAWDPRPKKGRRVVRGVASGLVLILVVTGASLFSSSVNLSDWVRATRSDKDIGDYYAEPQTTDTSKKRNIVNIYLESGEQTLSDESLFEKNPYPPLEDRTQDWQKIDDYQQYEGGGWTMAGIVSTQCGIPLKGTDTPWYGGGNTAPPDDIDTYLNGTTCMGDVFKQQGYKNVFMGGAGAEFASKDTFLQNHGYDEVKDLNDWKKAGEPQKNFRKDWGLNDERLFDHAKDEIDQLHAESERTGQPFNLSALTLDSHEPAKAYDYCNVDTDSKLTSVYQCSMDKVGDYLDYMKDKGYLDDTAVVIQGDHLKHMKSSDSFHQQLDKNNNRSIFNRVWVPGEDNQRRLRPGIDQLNMYPTMLEAAGLEVKDHQAGLGVSAFTDTIPDDSAQSLDPDDYKELLTTDSKDFYTKAWAGEHVRS</sequence>
<dbReference type="Gene3D" id="3.40.720.10">
    <property type="entry name" value="Alkaline Phosphatase, subunit A"/>
    <property type="match status" value="1"/>
</dbReference>
<dbReference type="GO" id="GO:0016740">
    <property type="term" value="F:transferase activity"/>
    <property type="evidence" value="ECO:0007669"/>
    <property type="project" value="UniProtKB-KW"/>
</dbReference>
<evidence type="ECO:0000259" key="8">
    <source>
        <dbReference type="Pfam" id="PF00884"/>
    </source>
</evidence>
<keyword evidence="4 7" id="KW-0812">Transmembrane</keyword>
<evidence type="ECO:0000256" key="3">
    <source>
        <dbReference type="ARBA" id="ARBA00022475"/>
    </source>
</evidence>
<evidence type="ECO:0000256" key="1">
    <source>
        <dbReference type="ARBA" id="ARBA00004651"/>
    </source>
</evidence>
<keyword evidence="6 7" id="KW-0472">Membrane</keyword>
<dbReference type="EMBL" id="WOGT01000014">
    <property type="protein sequence ID" value="MUN56087.1"/>
    <property type="molecule type" value="Genomic_DNA"/>
</dbReference>
<keyword evidence="9" id="KW-0808">Transferase</keyword>
<evidence type="ECO:0000256" key="7">
    <source>
        <dbReference type="SAM" id="Phobius"/>
    </source>
</evidence>
<dbReference type="GO" id="GO:0005886">
    <property type="term" value="C:plasma membrane"/>
    <property type="evidence" value="ECO:0007669"/>
    <property type="project" value="UniProtKB-SubCell"/>
</dbReference>
<dbReference type="InterPro" id="IPR050448">
    <property type="entry name" value="OpgB/LTA_synthase_biosynth"/>
</dbReference>
<comment type="subcellular location">
    <subcellularLocation>
        <location evidence="1">Cell membrane</location>
        <topology evidence="1">Multi-pass membrane protein</topology>
    </subcellularLocation>
</comment>
<dbReference type="GO" id="GO:0016787">
    <property type="term" value="F:hydrolase activity"/>
    <property type="evidence" value="ECO:0007669"/>
    <property type="project" value="UniProtKB-KW"/>
</dbReference>
<evidence type="ECO:0000313" key="10">
    <source>
        <dbReference type="Proteomes" id="UP000462152"/>
    </source>
</evidence>
<evidence type="ECO:0000313" key="9">
    <source>
        <dbReference type="EMBL" id="MUN56087.1"/>
    </source>
</evidence>
<dbReference type="SUPFAM" id="SSF53649">
    <property type="entry name" value="Alkaline phosphatase-like"/>
    <property type="match status" value="1"/>
</dbReference>
<evidence type="ECO:0000256" key="5">
    <source>
        <dbReference type="ARBA" id="ARBA00022989"/>
    </source>
</evidence>
<dbReference type="PANTHER" id="PTHR47371:SF3">
    <property type="entry name" value="PHOSPHOGLYCEROL TRANSFERASE I"/>
    <property type="match status" value="1"/>
</dbReference>
<evidence type="ECO:0000256" key="4">
    <source>
        <dbReference type="ARBA" id="ARBA00022692"/>
    </source>
</evidence>
<dbReference type="OrthoDB" id="9760224at2"/>
<dbReference type="AlphaFoldDB" id="A0A7M4BQ85"/>
<keyword evidence="9" id="KW-0378">Hydrolase</keyword>
<dbReference type="InterPro" id="IPR017850">
    <property type="entry name" value="Alkaline_phosphatase_core_sf"/>
</dbReference>
<dbReference type="Proteomes" id="UP000462152">
    <property type="component" value="Unassembled WGS sequence"/>
</dbReference>
<comment type="pathway">
    <text evidence="2">Cell wall biogenesis; lipoteichoic acid biosynthesis.</text>
</comment>
<organism evidence="9 10">
    <name type="scientific">Rothia koreensis</name>
    <dbReference type="NCBI Taxonomy" id="592378"/>
    <lineage>
        <taxon>Bacteria</taxon>
        <taxon>Bacillati</taxon>
        <taxon>Actinomycetota</taxon>
        <taxon>Actinomycetes</taxon>
        <taxon>Micrococcales</taxon>
        <taxon>Micrococcaceae</taxon>
        <taxon>Rothia</taxon>
    </lineage>
</organism>
<proteinExistence type="predicted"/>
<accession>A0A7M4BQ85</accession>